<organism evidence="1">
    <name type="scientific">Rhodopseudomonas palustris (strain BisB18)</name>
    <dbReference type="NCBI Taxonomy" id="316056"/>
    <lineage>
        <taxon>Bacteria</taxon>
        <taxon>Pseudomonadati</taxon>
        <taxon>Pseudomonadota</taxon>
        <taxon>Alphaproteobacteria</taxon>
        <taxon>Hyphomicrobiales</taxon>
        <taxon>Nitrobacteraceae</taxon>
        <taxon>Rhodopseudomonas</taxon>
    </lineage>
</organism>
<dbReference type="AlphaFoldDB" id="Q216W6"/>
<dbReference type="STRING" id="316056.RPC_2015"/>
<name>Q216W6_RHOPB</name>
<protein>
    <submittedName>
        <fullName evidence="1">Uncharacterized protein</fullName>
    </submittedName>
</protein>
<reference evidence="1" key="1">
    <citation type="submission" date="2006-03" db="EMBL/GenBank/DDBJ databases">
        <title>Complete sequence of Rhodopseudomonas palustris BisB18.</title>
        <authorList>
            <consortium name="US DOE Joint Genome Institute"/>
            <person name="Copeland A."/>
            <person name="Lucas S."/>
            <person name="Lapidus A."/>
            <person name="Barry K."/>
            <person name="Detter J.C."/>
            <person name="Glavina del Rio T."/>
            <person name="Hammon N."/>
            <person name="Israni S."/>
            <person name="Dalin E."/>
            <person name="Tice H."/>
            <person name="Pitluck S."/>
            <person name="Chain P."/>
            <person name="Malfatti S."/>
            <person name="Shin M."/>
            <person name="Vergez L."/>
            <person name="Schmutz J."/>
            <person name="Larimer F."/>
            <person name="Land M."/>
            <person name="Hauser L."/>
            <person name="Pelletier D.A."/>
            <person name="Kyrpides N."/>
            <person name="Anderson I."/>
            <person name="Oda Y."/>
            <person name="Harwood C.S."/>
            <person name="Richardson P."/>
        </authorList>
    </citation>
    <scope>NUCLEOTIDE SEQUENCE [LARGE SCALE GENOMIC DNA]</scope>
    <source>
        <strain evidence="1">BisB18</strain>
    </source>
</reference>
<dbReference type="eggNOG" id="COG1344">
    <property type="taxonomic scope" value="Bacteria"/>
</dbReference>
<dbReference type="RefSeq" id="WP_011472471.1">
    <property type="nucleotide sequence ID" value="NC_007925.1"/>
</dbReference>
<gene>
    <name evidence="1" type="ordered locus">RPC_2015</name>
</gene>
<dbReference type="EMBL" id="CP000301">
    <property type="protein sequence ID" value="ABD87570.1"/>
    <property type="molecule type" value="Genomic_DNA"/>
</dbReference>
<accession>Q216W6</accession>
<dbReference type="KEGG" id="rpc:RPC_2015"/>
<proteinExistence type="predicted"/>
<dbReference type="OrthoDB" id="7312911at2"/>
<dbReference type="SUPFAM" id="SSF64518">
    <property type="entry name" value="Phase 1 flagellin"/>
    <property type="match status" value="1"/>
</dbReference>
<sequence length="587" mass="60864">MTSITAFSAGAYSTSRQTADLLALKEQVNTLTRQLSSGRVAETYAELGVRRSESLSARGMLSALDGYDAAISSVRPRVELASASLGRISKMTTTLRNGLTTNRSDADANRAMARDSLNGAIDALNQQLGGQYLFGGREVTQAPVLSGIILLNGDTSDPVKPLAGVKTLVNEQIRADLGTGLGRLTLSTPSSTSIEVREDADASARANLGFSISAQPTSSGSFATISYAASPPEGATLSFAKPPAADDHFRVVVNQAGGGQKTYDLTGADLADVSSAANAASSLKALIGNDKIASVQSASPPGLSASFANTTAPASFTINVVAQPANGDQIRITLGLRDGTTTALTLYARTNADPMSRTDFVIGATPAETAQNLSNTLGRSLKQAAETSLAASSTIRATQDFFAGSNVAGLAPRRIDFTGAVPAYASTSSETTVIWYRGETSPTDPRTSFAVRTGATSTVGIGARANEEAIRTILSGFAAVAVGSAASAFTQAADRWKALAERSASLLPQEEPLKAISTEFGIASSSLSEAQARNKAARGIVQSQVDGIESVSSQEIAVKLLDVQNRLQTSYQVTAMLLKLSLVNYLR</sequence>
<dbReference type="HOGENOM" id="CLU_019929_0_0_5"/>
<evidence type="ECO:0000313" key="1">
    <source>
        <dbReference type="EMBL" id="ABD87570.1"/>
    </source>
</evidence>